<dbReference type="InterPro" id="IPR006566">
    <property type="entry name" value="FBD"/>
</dbReference>
<feature type="transmembrane region" description="Helical" evidence="6">
    <location>
        <begin position="362"/>
        <end position="381"/>
    </location>
</feature>
<keyword evidence="9" id="KW-1185">Reference proteome</keyword>
<evidence type="ECO:0000256" key="2">
    <source>
        <dbReference type="ARBA" id="ARBA00022448"/>
    </source>
</evidence>
<comment type="subcellular location">
    <subcellularLocation>
        <location evidence="1">Membrane</location>
        <topology evidence="1">Multi-pass membrane protein</topology>
    </subcellularLocation>
</comment>
<evidence type="ECO:0000256" key="3">
    <source>
        <dbReference type="ARBA" id="ARBA00022692"/>
    </source>
</evidence>
<dbReference type="GO" id="GO:0016020">
    <property type="term" value="C:membrane"/>
    <property type="evidence" value="ECO:0007669"/>
    <property type="project" value="UniProtKB-SubCell"/>
</dbReference>
<dbReference type="AlphaFoldDB" id="A0AAV0ZJQ8"/>
<evidence type="ECO:0000256" key="5">
    <source>
        <dbReference type="ARBA" id="ARBA00023136"/>
    </source>
</evidence>
<dbReference type="InterPro" id="IPR002293">
    <property type="entry name" value="AA/rel_permease1"/>
</dbReference>
<dbReference type="GO" id="GO:0022857">
    <property type="term" value="F:transmembrane transporter activity"/>
    <property type="evidence" value="ECO:0007669"/>
    <property type="project" value="InterPro"/>
</dbReference>
<gene>
    <name evidence="8" type="ORF">VFH_II042360</name>
</gene>
<dbReference type="PANTHER" id="PTHR45649">
    <property type="entry name" value="AMINO-ACID PERMEASE BAT1"/>
    <property type="match status" value="1"/>
</dbReference>
<feature type="domain" description="FBD" evidence="7">
    <location>
        <begin position="156"/>
        <end position="229"/>
    </location>
</feature>
<proteinExistence type="predicted"/>
<dbReference type="InterPro" id="IPR032675">
    <property type="entry name" value="LRR_dom_sf"/>
</dbReference>
<dbReference type="Gene3D" id="3.80.10.10">
    <property type="entry name" value="Ribonuclease Inhibitor"/>
    <property type="match status" value="1"/>
</dbReference>
<feature type="transmembrane region" description="Helical" evidence="6">
    <location>
        <begin position="330"/>
        <end position="356"/>
    </location>
</feature>
<keyword evidence="5 6" id="KW-0472">Membrane</keyword>
<reference evidence="8 9" key="1">
    <citation type="submission" date="2023-01" db="EMBL/GenBank/DDBJ databases">
        <authorList>
            <person name="Kreplak J."/>
        </authorList>
    </citation>
    <scope>NUCLEOTIDE SEQUENCE [LARGE SCALE GENOMIC DNA]</scope>
</reference>
<evidence type="ECO:0000313" key="8">
    <source>
        <dbReference type="EMBL" id="CAI8596595.1"/>
    </source>
</evidence>
<evidence type="ECO:0000256" key="4">
    <source>
        <dbReference type="ARBA" id="ARBA00022989"/>
    </source>
</evidence>
<dbReference type="Pfam" id="PF08387">
    <property type="entry name" value="FBD"/>
    <property type="match status" value="1"/>
</dbReference>
<dbReference type="SUPFAM" id="SSF52047">
    <property type="entry name" value="RNI-like"/>
    <property type="match status" value="1"/>
</dbReference>
<name>A0AAV0ZJQ8_VICFA</name>
<feature type="transmembrane region" description="Helical" evidence="6">
    <location>
        <begin position="225"/>
        <end position="251"/>
    </location>
</feature>
<keyword evidence="2" id="KW-0813">Transport</keyword>
<dbReference type="EMBL" id="OX451737">
    <property type="protein sequence ID" value="CAI8596595.1"/>
    <property type="molecule type" value="Genomic_DNA"/>
</dbReference>
<dbReference type="Pfam" id="PF13520">
    <property type="entry name" value="AA_permease_2"/>
    <property type="match status" value="1"/>
</dbReference>
<sequence>MGLVELRRIEASREVAGTLEKSPNVTYLPGGNNMMMALNPADVGGCWEGYSESEEPLLLSNLISADVSLDELPLTALYNAKFLTLLWVGYDDLPYQGIKSYDKAFQNLIQLELNGGILDWSDLLRLLQNCPNLQDFSISMTLTTNNDWKYPYNVPRCISSQLKKCRMEIYGVAGDDDFQFATYILKNARFLEDITIYVERYLNQAQKTKVLEDLTICTRISPTCWMMLLMLLYGLLEWCILFILTIILEIMECDVLRMKMKRKGSLYFWAAHLAGPKWGPFSSWCCAWLETIGLIAGIGTQAYAGSQTLQSIILLSTGTNKGGGYFAPKWLFLCMYIGLTVIWAALNTFALEVIAFIDIISIWWQVIGGAVIVIMLPLVALTTQSASYVFTNFELAPNTTGIPS</sequence>
<dbReference type="SMART" id="SM00579">
    <property type="entry name" value="FBD"/>
    <property type="match status" value="1"/>
</dbReference>
<accession>A0AAV0ZJQ8</accession>
<keyword evidence="4 6" id="KW-1133">Transmembrane helix</keyword>
<dbReference type="PANTHER" id="PTHR45649:SF26">
    <property type="entry name" value="OS04G0435100 PROTEIN"/>
    <property type="match status" value="1"/>
</dbReference>
<protein>
    <recommendedName>
        <fullName evidence="7">FBD domain-containing protein</fullName>
    </recommendedName>
</protein>
<evidence type="ECO:0000313" key="9">
    <source>
        <dbReference type="Proteomes" id="UP001157006"/>
    </source>
</evidence>
<evidence type="ECO:0000256" key="6">
    <source>
        <dbReference type="SAM" id="Phobius"/>
    </source>
</evidence>
<keyword evidence="3 6" id="KW-0812">Transmembrane</keyword>
<evidence type="ECO:0000259" key="7">
    <source>
        <dbReference type="SMART" id="SM00579"/>
    </source>
</evidence>
<evidence type="ECO:0000256" key="1">
    <source>
        <dbReference type="ARBA" id="ARBA00004141"/>
    </source>
</evidence>
<dbReference type="Proteomes" id="UP001157006">
    <property type="component" value="Chromosome 2"/>
</dbReference>
<dbReference type="Gene3D" id="1.20.1740.10">
    <property type="entry name" value="Amino acid/polyamine transporter I"/>
    <property type="match status" value="1"/>
</dbReference>
<organism evidence="8 9">
    <name type="scientific">Vicia faba</name>
    <name type="common">Broad bean</name>
    <name type="synonym">Faba vulgaris</name>
    <dbReference type="NCBI Taxonomy" id="3906"/>
    <lineage>
        <taxon>Eukaryota</taxon>
        <taxon>Viridiplantae</taxon>
        <taxon>Streptophyta</taxon>
        <taxon>Embryophyta</taxon>
        <taxon>Tracheophyta</taxon>
        <taxon>Spermatophyta</taxon>
        <taxon>Magnoliopsida</taxon>
        <taxon>eudicotyledons</taxon>
        <taxon>Gunneridae</taxon>
        <taxon>Pentapetalae</taxon>
        <taxon>rosids</taxon>
        <taxon>fabids</taxon>
        <taxon>Fabales</taxon>
        <taxon>Fabaceae</taxon>
        <taxon>Papilionoideae</taxon>
        <taxon>50 kb inversion clade</taxon>
        <taxon>NPAAA clade</taxon>
        <taxon>Hologalegina</taxon>
        <taxon>IRL clade</taxon>
        <taxon>Fabeae</taxon>
        <taxon>Vicia</taxon>
    </lineage>
</organism>